<name>A0ABU0E4Z2_9FIRM</name>
<feature type="domain" description="RNA polymerase sigma factor 70 region 4 type 2" evidence="6">
    <location>
        <begin position="138"/>
        <end position="174"/>
    </location>
</feature>
<evidence type="ECO:0000259" key="6">
    <source>
        <dbReference type="Pfam" id="PF08281"/>
    </source>
</evidence>
<dbReference type="EMBL" id="JAUSUR010000004">
    <property type="protein sequence ID" value="MDQ0361791.1"/>
    <property type="molecule type" value="Genomic_DNA"/>
</dbReference>
<keyword evidence="8" id="KW-1185">Reference proteome</keyword>
<dbReference type="Pfam" id="PF08281">
    <property type="entry name" value="Sigma70_r4_2"/>
    <property type="match status" value="1"/>
</dbReference>
<dbReference type="InterPro" id="IPR036388">
    <property type="entry name" value="WH-like_DNA-bd_sf"/>
</dbReference>
<keyword evidence="2" id="KW-0805">Transcription regulation</keyword>
<dbReference type="InterPro" id="IPR013324">
    <property type="entry name" value="RNA_pol_sigma_r3/r4-like"/>
</dbReference>
<dbReference type="InterPro" id="IPR013325">
    <property type="entry name" value="RNA_pol_sigma_r2"/>
</dbReference>
<evidence type="ECO:0000256" key="4">
    <source>
        <dbReference type="ARBA" id="ARBA00023163"/>
    </source>
</evidence>
<evidence type="ECO:0000259" key="5">
    <source>
        <dbReference type="Pfam" id="PF04542"/>
    </source>
</evidence>
<feature type="domain" description="RNA polymerase sigma-70 region 2" evidence="5">
    <location>
        <begin position="25"/>
        <end position="81"/>
    </location>
</feature>
<dbReference type="PANTHER" id="PTHR43133">
    <property type="entry name" value="RNA POLYMERASE ECF-TYPE SIGMA FACTO"/>
    <property type="match status" value="1"/>
</dbReference>
<organism evidence="7 8">
    <name type="scientific">Breznakia pachnodae</name>
    <dbReference type="NCBI Taxonomy" id="265178"/>
    <lineage>
        <taxon>Bacteria</taxon>
        <taxon>Bacillati</taxon>
        <taxon>Bacillota</taxon>
        <taxon>Erysipelotrichia</taxon>
        <taxon>Erysipelotrichales</taxon>
        <taxon>Erysipelotrichaceae</taxon>
        <taxon>Breznakia</taxon>
    </lineage>
</organism>
<sequence length="421" mass="47817">MKTEKIDIEYIERLRKGDSEAIDYIYKYYRNPLYYFALTLLKNEADAEEAVQETFIKVIEKIHTLKDNKAFHSWIFTIVFNHSTNVNNRKRKDKYSDGDSKLEEFVESKEISDDMDEKELVSVVKKEIMNLPTMLHEVAFLKYFDDLTVNEISEILSIPTGTIKSRLVRIRKLLQPKLEEKGYTPTKYLSVGFTPIVYQAFQELVMQNQMSAEASVRVLDKITTIVITTGGVKGGVFLGGTTKILITTAVVTGVGFTGYQSWQSQASGSIEKISYYNELSSSSIEVEALMNGDYSENQIQITKDAAAVDYVLEGKQLIFVADTNGTYRIAVEDEETAVEITNIDKELPKLNSVAYENNVLQFNLSDNKGIDYQSSYIVYEGEKLLIPDNQKLEIDIKGSFQLFLSDVVGNQVSYEIDVDEE</sequence>
<dbReference type="PANTHER" id="PTHR43133:SF51">
    <property type="entry name" value="RNA POLYMERASE SIGMA FACTOR"/>
    <property type="match status" value="1"/>
</dbReference>
<dbReference type="SUPFAM" id="SSF88946">
    <property type="entry name" value="Sigma2 domain of RNA polymerase sigma factors"/>
    <property type="match status" value="1"/>
</dbReference>
<dbReference type="InterPro" id="IPR039425">
    <property type="entry name" value="RNA_pol_sigma-70-like"/>
</dbReference>
<dbReference type="Proteomes" id="UP001230220">
    <property type="component" value="Unassembled WGS sequence"/>
</dbReference>
<gene>
    <name evidence="7" type="ORF">J2S15_002541</name>
</gene>
<comment type="caution">
    <text evidence="7">The sequence shown here is derived from an EMBL/GenBank/DDBJ whole genome shotgun (WGS) entry which is preliminary data.</text>
</comment>
<dbReference type="NCBIfam" id="TIGR02937">
    <property type="entry name" value="sigma70-ECF"/>
    <property type="match status" value="1"/>
</dbReference>
<evidence type="ECO:0000256" key="1">
    <source>
        <dbReference type="ARBA" id="ARBA00010641"/>
    </source>
</evidence>
<dbReference type="SUPFAM" id="SSF88659">
    <property type="entry name" value="Sigma3 and sigma4 domains of RNA polymerase sigma factors"/>
    <property type="match status" value="1"/>
</dbReference>
<comment type="similarity">
    <text evidence="1">Belongs to the sigma-70 factor family. ECF subfamily.</text>
</comment>
<protein>
    <submittedName>
        <fullName evidence="7">RNA polymerase sigma factor (Sigma-70 family)</fullName>
    </submittedName>
</protein>
<dbReference type="RefSeq" id="WP_307408828.1">
    <property type="nucleotide sequence ID" value="NZ_JAUSUR010000004.1"/>
</dbReference>
<evidence type="ECO:0000256" key="3">
    <source>
        <dbReference type="ARBA" id="ARBA00023082"/>
    </source>
</evidence>
<dbReference type="Gene3D" id="1.10.1740.10">
    <property type="match status" value="1"/>
</dbReference>
<dbReference type="InterPro" id="IPR014284">
    <property type="entry name" value="RNA_pol_sigma-70_dom"/>
</dbReference>
<dbReference type="InterPro" id="IPR007627">
    <property type="entry name" value="RNA_pol_sigma70_r2"/>
</dbReference>
<keyword evidence="3" id="KW-0731">Sigma factor</keyword>
<evidence type="ECO:0000313" key="8">
    <source>
        <dbReference type="Proteomes" id="UP001230220"/>
    </source>
</evidence>
<keyword evidence="4" id="KW-0804">Transcription</keyword>
<dbReference type="Pfam" id="PF04542">
    <property type="entry name" value="Sigma70_r2"/>
    <property type="match status" value="1"/>
</dbReference>
<evidence type="ECO:0000256" key="2">
    <source>
        <dbReference type="ARBA" id="ARBA00023015"/>
    </source>
</evidence>
<dbReference type="InterPro" id="IPR013249">
    <property type="entry name" value="RNA_pol_sigma70_r4_t2"/>
</dbReference>
<dbReference type="CDD" id="cd06171">
    <property type="entry name" value="Sigma70_r4"/>
    <property type="match status" value="1"/>
</dbReference>
<reference evidence="7 8" key="1">
    <citation type="submission" date="2023-07" db="EMBL/GenBank/DDBJ databases">
        <title>Genomic Encyclopedia of Type Strains, Phase IV (KMG-IV): sequencing the most valuable type-strain genomes for metagenomic binning, comparative biology and taxonomic classification.</title>
        <authorList>
            <person name="Goeker M."/>
        </authorList>
    </citation>
    <scope>NUCLEOTIDE SEQUENCE [LARGE SCALE GENOMIC DNA]</scope>
    <source>
        <strain evidence="7 8">DSM 16784</strain>
    </source>
</reference>
<proteinExistence type="inferred from homology"/>
<evidence type="ECO:0000313" key="7">
    <source>
        <dbReference type="EMBL" id="MDQ0361791.1"/>
    </source>
</evidence>
<dbReference type="Gene3D" id="1.10.10.10">
    <property type="entry name" value="Winged helix-like DNA-binding domain superfamily/Winged helix DNA-binding domain"/>
    <property type="match status" value="1"/>
</dbReference>
<accession>A0ABU0E4Z2</accession>